<dbReference type="RefSeq" id="WP_377526453.1">
    <property type="nucleotide sequence ID" value="NZ_JBHSMJ010000040.1"/>
</dbReference>
<dbReference type="SFLD" id="SFLDS00003">
    <property type="entry name" value="Haloacid_Dehalogenase"/>
    <property type="match status" value="1"/>
</dbReference>
<comment type="caution">
    <text evidence="1">The sequence shown here is derived from an EMBL/GenBank/DDBJ whole genome shotgun (WGS) entry which is preliminary data.</text>
</comment>
<evidence type="ECO:0000313" key="1">
    <source>
        <dbReference type="EMBL" id="MFC5451979.1"/>
    </source>
</evidence>
<dbReference type="GO" id="GO:0016787">
    <property type="term" value="F:hydrolase activity"/>
    <property type="evidence" value="ECO:0007669"/>
    <property type="project" value="UniProtKB-KW"/>
</dbReference>
<dbReference type="Gene3D" id="1.10.150.240">
    <property type="entry name" value="Putative phosphatase, domain 2"/>
    <property type="match status" value="1"/>
</dbReference>
<reference evidence="2" key="1">
    <citation type="journal article" date="2019" name="Int. J. Syst. Evol. Microbiol.">
        <title>The Global Catalogue of Microorganisms (GCM) 10K type strain sequencing project: providing services to taxonomists for standard genome sequencing and annotation.</title>
        <authorList>
            <consortium name="The Broad Institute Genomics Platform"/>
            <consortium name="The Broad Institute Genome Sequencing Center for Infectious Disease"/>
            <person name="Wu L."/>
            <person name="Ma J."/>
        </authorList>
    </citation>
    <scope>NUCLEOTIDE SEQUENCE [LARGE SCALE GENOMIC DNA]</scope>
    <source>
        <strain evidence="2">KACC 11904</strain>
    </source>
</reference>
<dbReference type="EMBL" id="JBHSMJ010000040">
    <property type="protein sequence ID" value="MFC5451979.1"/>
    <property type="molecule type" value="Genomic_DNA"/>
</dbReference>
<dbReference type="InterPro" id="IPR041492">
    <property type="entry name" value="HAD_2"/>
</dbReference>
<keyword evidence="1" id="KW-0378">Hydrolase</keyword>
<dbReference type="PANTHER" id="PTHR43434">
    <property type="entry name" value="PHOSPHOGLYCOLATE PHOSPHATASE"/>
    <property type="match status" value="1"/>
</dbReference>
<dbReference type="SUPFAM" id="SSF56784">
    <property type="entry name" value="HAD-like"/>
    <property type="match status" value="1"/>
</dbReference>
<dbReference type="SFLD" id="SFLDG01129">
    <property type="entry name" value="C1.5:_HAD__Beta-PGM__Phosphata"/>
    <property type="match status" value="1"/>
</dbReference>
<dbReference type="Gene3D" id="3.40.50.1000">
    <property type="entry name" value="HAD superfamily/HAD-like"/>
    <property type="match status" value="1"/>
</dbReference>
<proteinExistence type="predicted"/>
<dbReference type="EC" id="3.-.-.-" evidence="1"/>
<keyword evidence="2" id="KW-1185">Reference proteome</keyword>
<protein>
    <submittedName>
        <fullName evidence="1">HAD family hydrolase</fullName>
        <ecNumber evidence="1">3.-.-.-</ecNumber>
    </submittedName>
</protein>
<dbReference type="InterPro" id="IPR050155">
    <property type="entry name" value="HAD-like_hydrolase_sf"/>
</dbReference>
<accession>A0ABW0KEW1</accession>
<dbReference type="PANTHER" id="PTHR43434:SF1">
    <property type="entry name" value="PHOSPHOGLYCOLATE PHOSPHATASE"/>
    <property type="match status" value="1"/>
</dbReference>
<sequence length="222" mass="24823">MSMKMPQPEAMLFDLDGTLFKTETLLLPAYHATFDKLREMGLYTGETPPEERILGALGMLLEHIWERVMPEATLEARRQADLLLLQYQMVGLQQGQGVLYEGVAETLQALHAKGIRLFVASNGLEDYVKHVVQAKGLGELFEGLYSAGQYRTRSKVDLVRLLLDTHHVRSAWMVGDRSSDVEAGLANGLTVAACDYAGFREQGELEGAHIRIRHFADLLDHL</sequence>
<evidence type="ECO:0000313" key="2">
    <source>
        <dbReference type="Proteomes" id="UP001596044"/>
    </source>
</evidence>
<dbReference type="InterPro" id="IPR023198">
    <property type="entry name" value="PGP-like_dom2"/>
</dbReference>
<dbReference type="InterPro" id="IPR036412">
    <property type="entry name" value="HAD-like_sf"/>
</dbReference>
<organism evidence="1 2">
    <name type="scientific">Paenibacillus aestuarii</name>
    <dbReference type="NCBI Taxonomy" id="516965"/>
    <lineage>
        <taxon>Bacteria</taxon>
        <taxon>Bacillati</taxon>
        <taxon>Bacillota</taxon>
        <taxon>Bacilli</taxon>
        <taxon>Bacillales</taxon>
        <taxon>Paenibacillaceae</taxon>
        <taxon>Paenibacillus</taxon>
    </lineage>
</organism>
<name>A0ABW0KEW1_9BACL</name>
<dbReference type="Pfam" id="PF13419">
    <property type="entry name" value="HAD_2"/>
    <property type="match status" value="1"/>
</dbReference>
<dbReference type="InterPro" id="IPR023214">
    <property type="entry name" value="HAD_sf"/>
</dbReference>
<gene>
    <name evidence="1" type="ORF">ACFPOG_27625</name>
</gene>
<dbReference type="Proteomes" id="UP001596044">
    <property type="component" value="Unassembled WGS sequence"/>
</dbReference>